<accession>A0ABR8KYG8</accession>
<proteinExistence type="predicted"/>
<gene>
    <name evidence="1" type="ORF">IEQ31_03595</name>
</gene>
<evidence type="ECO:0000313" key="2">
    <source>
        <dbReference type="Proteomes" id="UP000653231"/>
    </source>
</evidence>
<name>A0ABR8KYG8_9ACTN</name>
<sequence>MVTMLDQNVDAGETVTYTAAAFDVTRTERGVPWAAPGEGRRCDHSGLA</sequence>
<protein>
    <submittedName>
        <fullName evidence="1">Uncharacterized protein</fullName>
    </submittedName>
</protein>
<reference evidence="1 2" key="1">
    <citation type="submission" date="2020-09" db="EMBL/GenBank/DDBJ databases">
        <title>Actinomycete isolated from the Camponotus japonicus Mayr.</title>
        <authorList>
            <person name="Gong X."/>
        </authorList>
    </citation>
    <scope>NUCLEOTIDE SEQUENCE [LARGE SCALE GENOMIC DNA]</scope>
    <source>
        <strain evidence="1 2">2C-HV3</strain>
    </source>
</reference>
<evidence type="ECO:0000313" key="1">
    <source>
        <dbReference type="EMBL" id="MBD3142270.1"/>
    </source>
</evidence>
<comment type="caution">
    <text evidence="1">The sequence shown here is derived from an EMBL/GenBank/DDBJ whole genome shotgun (WGS) entry which is preliminary data.</text>
</comment>
<keyword evidence="2" id="KW-1185">Reference proteome</keyword>
<dbReference type="RefSeq" id="WP_191050107.1">
    <property type="nucleotide sequence ID" value="NZ_JACXRZ010000003.1"/>
</dbReference>
<organism evidence="1 2">
    <name type="scientific">Microbispora bryophytorum subsp. camponoti</name>
    <dbReference type="NCBI Taxonomy" id="1677852"/>
    <lineage>
        <taxon>Bacteria</taxon>
        <taxon>Bacillati</taxon>
        <taxon>Actinomycetota</taxon>
        <taxon>Actinomycetes</taxon>
        <taxon>Streptosporangiales</taxon>
        <taxon>Streptosporangiaceae</taxon>
        <taxon>Microbispora</taxon>
    </lineage>
</organism>
<dbReference type="Proteomes" id="UP000653231">
    <property type="component" value="Unassembled WGS sequence"/>
</dbReference>
<dbReference type="EMBL" id="JACXRZ010000003">
    <property type="protein sequence ID" value="MBD3142270.1"/>
    <property type="molecule type" value="Genomic_DNA"/>
</dbReference>